<keyword evidence="3" id="KW-1185">Reference proteome</keyword>
<dbReference type="EnsemblPlants" id="ONIVA02G18740.1">
    <property type="protein sequence ID" value="ONIVA02G18740.1"/>
    <property type="gene ID" value="ONIVA02G18740"/>
</dbReference>
<evidence type="ECO:0000256" key="1">
    <source>
        <dbReference type="SAM" id="Phobius"/>
    </source>
</evidence>
<protein>
    <submittedName>
        <fullName evidence="2">Uncharacterized protein</fullName>
    </submittedName>
</protein>
<reference evidence="2" key="2">
    <citation type="submission" date="2018-04" db="EMBL/GenBank/DDBJ databases">
        <title>OnivRS2 (Oryza nivara Reference Sequence Version 2).</title>
        <authorList>
            <person name="Zhang J."/>
            <person name="Kudrna D."/>
            <person name="Lee S."/>
            <person name="Talag J."/>
            <person name="Rajasekar S."/>
            <person name="Welchert J."/>
            <person name="Hsing Y.-I."/>
            <person name="Wing R.A."/>
        </authorList>
    </citation>
    <scope>NUCLEOTIDE SEQUENCE [LARGE SCALE GENOMIC DNA]</scope>
    <source>
        <strain evidence="2">SL10</strain>
    </source>
</reference>
<keyword evidence="1" id="KW-1133">Transmembrane helix</keyword>
<dbReference type="Proteomes" id="UP000006591">
    <property type="component" value="Chromosome 2"/>
</dbReference>
<reference evidence="2" key="1">
    <citation type="submission" date="2015-04" db="UniProtKB">
        <authorList>
            <consortium name="EnsemblPlants"/>
        </authorList>
    </citation>
    <scope>IDENTIFICATION</scope>
    <source>
        <strain evidence="2">SL10</strain>
    </source>
</reference>
<keyword evidence="1" id="KW-0472">Membrane</keyword>
<organism evidence="2">
    <name type="scientific">Oryza nivara</name>
    <name type="common">Indian wild rice</name>
    <name type="synonym">Oryza sativa f. spontanea</name>
    <dbReference type="NCBI Taxonomy" id="4536"/>
    <lineage>
        <taxon>Eukaryota</taxon>
        <taxon>Viridiplantae</taxon>
        <taxon>Streptophyta</taxon>
        <taxon>Embryophyta</taxon>
        <taxon>Tracheophyta</taxon>
        <taxon>Spermatophyta</taxon>
        <taxon>Magnoliopsida</taxon>
        <taxon>Liliopsida</taxon>
        <taxon>Poales</taxon>
        <taxon>Poaceae</taxon>
        <taxon>BOP clade</taxon>
        <taxon>Oryzoideae</taxon>
        <taxon>Oryzeae</taxon>
        <taxon>Oryzinae</taxon>
        <taxon>Oryza</taxon>
    </lineage>
</organism>
<dbReference type="AlphaFoldDB" id="A0A0E0G6U6"/>
<dbReference type="OMA" id="VWTHHIH"/>
<dbReference type="HOGENOM" id="CLU_096964_0_0_1"/>
<dbReference type="Gramene" id="ONIVA02G18740.1">
    <property type="protein sequence ID" value="ONIVA02G18740.1"/>
    <property type="gene ID" value="ONIVA02G18740"/>
</dbReference>
<sequence>MKVVWTHHIHVVEGDEEAGGMVVVWSAPTASTSPPSWSNKMVVTSPMWSNIPTAAPLPTPSYKWVVEGTVWSELQGGSDVPDFEEKVGAGVPNGEQQLNNGLFADLDDQQMDDVEEPIDVEEMAILGDDDDTVAGDEGIDEFAEIREDSKHGTTKMTIYYYYLLGFGNKVEIKLEGSITVFFVLHIILSETMLFTALFIFL</sequence>
<accession>A0A0E0G6U6</accession>
<feature type="transmembrane region" description="Helical" evidence="1">
    <location>
        <begin position="178"/>
        <end position="200"/>
    </location>
</feature>
<keyword evidence="1" id="KW-0812">Transmembrane</keyword>
<evidence type="ECO:0000313" key="3">
    <source>
        <dbReference type="Proteomes" id="UP000006591"/>
    </source>
</evidence>
<name>A0A0E0G6U6_ORYNI</name>
<evidence type="ECO:0000313" key="2">
    <source>
        <dbReference type="EnsemblPlants" id="ONIVA02G18740.1"/>
    </source>
</evidence>
<proteinExistence type="predicted"/>